<feature type="region of interest" description="Disordered" evidence="1">
    <location>
        <begin position="1"/>
        <end position="50"/>
    </location>
</feature>
<organism evidence="3">
    <name type="scientific">Perkinsus marinus (strain ATCC 50983 / TXsc)</name>
    <dbReference type="NCBI Taxonomy" id="423536"/>
    <lineage>
        <taxon>Eukaryota</taxon>
        <taxon>Sar</taxon>
        <taxon>Alveolata</taxon>
        <taxon>Perkinsozoa</taxon>
        <taxon>Perkinsea</taxon>
        <taxon>Perkinsida</taxon>
        <taxon>Perkinsidae</taxon>
        <taxon>Perkinsus</taxon>
    </lineage>
</organism>
<dbReference type="RefSeq" id="XP_002772595.1">
    <property type="nucleotide sequence ID" value="XM_002772549.1"/>
</dbReference>
<dbReference type="InParanoid" id="C5LFT2"/>
<dbReference type="EMBL" id="GG681619">
    <property type="protein sequence ID" value="EER04411.1"/>
    <property type="molecule type" value="Genomic_DNA"/>
</dbReference>
<gene>
    <name evidence="2" type="ORF">Pmar_PMAR029072</name>
</gene>
<reference evidence="2 3" key="1">
    <citation type="submission" date="2008-07" db="EMBL/GenBank/DDBJ databases">
        <authorList>
            <person name="El-Sayed N."/>
            <person name="Caler E."/>
            <person name="Inman J."/>
            <person name="Amedeo P."/>
            <person name="Hass B."/>
            <person name="Wortman J."/>
        </authorList>
    </citation>
    <scope>NUCLEOTIDE SEQUENCE [LARGE SCALE GENOMIC DNA]</scope>
    <source>
        <strain evidence="3">ATCC 50983 / TXsc</strain>
    </source>
</reference>
<feature type="compositionally biased region" description="Basic and acidic residues" evidence="1">
    <location>
        <begin position="8"/>
        <end position="28"/>
    </location>
</feature>
<evidence type="ECO:0000256" key="1">
    <source>
        <dbReference type="SAM" id="MobiDB-lite"/>
    </source>
</evidence>
<sequence length="101" mass="11158">MAGTPTHTETEDNDTHEAPPPAERRSGERGQAPAFISGTRRGRRTVRHSQKNVSRARHLLILNRRFDCIYVSIVAIDISVSVLLEDLAIDLAIGLAHLSPH</sequence>
<dbReference type="AlphaFoldDB" id="C5LFT2"/>
<name>C5LFT2_PERM5</name>
<evidence type="ECO:0000313" key="3">
    <source>
        <dbReference type="Proteomes" id="UP000007800"/>
    </source>
</evidence>
<dbReference type="Proteomes" id="UP000007800">
    <property type="component" value="Unassembled WGS sequence"/>
</dbReference>
<accession>C5LFT2</accession>
<keyword evidence="3" id="KW-1185">Reference proteome</keyword>
<evidence type="ECO:0000313" key="2">
    <source>
        <dbReference type="EMBL" id="EER04411.1"/>
    </source>
</evidence>
<protein>
    <submittedName>
        <fullName evidence="2">Uncharacterized protein</fullName>
    </submittedName>
</protein>
<dbReference type="GeneID" id="9037072"/>
<proteinExistence type="predicted"/>
<feature type="compositionally biased region" description="Basic residues" evidence="1">
    <location>
        <begin position="40"/>
        <end position="50"/>
    </location>
</feature>